<dbReference type="SMART" id="SM00486">
    <property type="entry name" value="POLBc"/>
    <property type="match status" value="1"/>
</dbReference>
<feature type="domain" description="DNA-directed DNA polymerase family B exonuclease" evidence="9">
    <location>
        <begin position="103"/>
        <end position="304"/>
    </location>
</feature>
<evidence type="ECO:0000259" key="8">
    <source>
        <dbReference type="Pfam" id="PF00136"/>
    </source>
</evidence>
<feature type="domain" description="DNA-directed DNA polymerase family B multifunctional" evidence="8">
    <location>
        <begin position="385"/>
        <end position="760"/>
    </location>
</feature>
<dbReference type="PANTHER" id="PTHR10322:SF23">
    <property type="entry name" value="DNA POLYMERASE DELTA CATALYTIC SUBUNIT"/>
    <property type="match status" value="1"/>
</dbReference>
<evidence type="ECO:0000259" key="9">
    <source>
        <dbReference type="Pfam" id="PF03104"/>
    </source>
</evidence>
<comment type="caution">
    <text evidence="10">The sequence shown here is derived from an EMBL/GenBank/DDBJ whole genome shotgun (WGS) entry which is preliminary data.</text>
</comment>
<dbReference type="InterPro" id="IPR042087">
    <property type="entry name" value="DNA_pol_B_thumb"/>
</dbReference>
<sequence>MESQQGFVLTRQWRDSRAGVELEYWLASDQGPVQIFPPIQQSVLFLPRDQKKASELLLKDFSGWSCADVAMHDFDLQPVFACYFLSQRNLRAARDCLLAAGLKPYESDINPHDRFLMERFIKGSVQFSGEKKTVSNFQTVSDALMKTSNFLPALKTISLDIETAMDNITLYSIGLYGREKGEDYRLVLMVSDHWIADDVEFFADEKSLLLRFFDWLSDYDPDIIIGWNIVNFDMWFLERVCQKHHIPFRLGRGRRGREAAPHWRLLDDDGDRRAMSVPGRVVLDGIELLKAAFYQFESFSLNTVATELLGDGKLIHGSGRGETITDLFTSDKLALAEYNIQDCRLVLDIFDKTKLIDFAIARTRITGLPLDRIGGSVASFDFRYLPLLHRKGYVAPNGHLSDEIEHSPGGFVMNSQPGIYKNVAVLDFKSLYPSIIRSFKIDPLGLAIGLNQELDQSDMVPGYNGAWFSKTDGILPDLIADLWQLRDQAKENQDAALSQAIKIIMNSFYGVLGTGGCRFFDSRLASSITRRGHQIIQQTAVFIEQQGWPVIYGDTDSVFVWFKDIDDPDQASSYGRQLESQLNHWWHETLSKDYGIDSALEIEFETLYQRFLMPTVRGSDQGSKKRYAGVVWKHGKPQLVFKGLESVRTDWTRLARDFQSELYRRIFFDEPYRDFIKETVQQVMAGDLDGKLIYRKRLRRKINDYQKNVPPHVQAARKAVAAGEKIRRGDWIEYVITINGSEPVSSQVSQVDYQHYIDKQLAPAADGILYFFQDSLAAITDQQMGLFG</sequence>
<gene>
    <name evidence="10" type="ORF">GP2143_14671</name>
</gene>
<dbReference type="Pfam" id="PF00136">
    <property type="entry name" value="DNA_pol_B"/>
    <property type="match status" value="1"/>
</dbReference>
<dbReference type="PANTHER" id="PTHR10322">
    <property type="entry name" value="DNA POLYMERASE CATALYTIC SUBUNIT"/>
    <property type="match status" value="1"/>
</dbReference>
<comment type="catalytic activity">
    <reaction evidence="6 7">
        <text>DNA(n) + a 2'-deoxyribonucleoside 5'-triphosphate = DNA(n+1) + diphosphate</text>
        <dbReference type="Rhea" id="RHEA:22508"/>
        <dbReference type="Rhea" id="RHEA-COMP:17339"/>
        <dbReference type="Rhea" id="RHEA-COMP:17340"/>
        <dbReference type="ChEBI" id="CHEBI:33019"/>
        <dbReference type="ChEBI" id="CHEBI:61560"/>
        <dbReference type="ChEBI" id="CHEBI:173112"/>
        <dbReference type="EC" id="2.7.7.7"/>
    </reaction>
</comment>
<dbReference type="InterPro" id="IPR023211">
    <property type="entry name" value="DNA_pol_palm_dom_sf"/>
</dbReference>
<dbReference type="GO" id="GO:0009432">
    <property type="term" value="P:SOS response"/>
    <property type="evidence" value="ECO:0007669"/>
    <property type="project" value="TreeGrafter"/>
</dbReference>
<dbReference type="InterPro" id="IPR006133">
    <property type="entry name" value="DNA-dir_DNA_pol_B_exonuc"/>
</dbReference>
<dbReference type="Proteomes" id="UP000004931">
    <property type="component" value="Unassembled WGS sequence"/>
</dbReference>
<dbReference type="InterPro" id="IPR012337">
    <property type="entry name" value="RNaseH-like_sf"/>
</dbReference>
<dbReference type="eggNOG" id="COG0417">
    <property type="taxonomic scope" value="Bacteria"/>
</dbReference>
<dbReference type="Pfam" id="PF21474">
    <property type="entry name" value="DNApolII_N"/>
    <property type="match status" value="1"/>
</dbReference>
<keyword evidence="11" id="KW-1185">Reference proteome</keyword>
<dbReference type="InterPro" id="IPR050240">
    <property type="entry name" value="DNA_pol_type-B"/>
</dbReference>
<reference evidence="10 11" key="1">
    <citation type="journal article" date="2010" name="J. Bacteriol.">
        <title>Genome sequence of the oligotrophic marine Gammaproteobacterium HTCC2143, isolated from the Oregon Coast.</title>
        <authorList>
            <person name="Oh H.M."/>
            <person name="Kang I."/>
            <person name="Ferriera S."/>
            <person name="Giovannoni S.J."/>
            <person name="Cho J.C."/>
        </authorList>
    </citation>
    <scope>NUCLEOTIDE SEQUENCE [LARGE SCALE GENOMIC DNA]</scope>
    <source>
        <strain evidence="10 11">HTCC2143</strain>
    </source>
</reference>
<dbReference type="STRING" id="247633.GP2143_14671"/>
<name>A0Y8Q4_9GAMM</name>
<dbReference type="GO" id="GO:0000166">
    <property type="term" value="F:nucleotide binding"/>
    <property type="evidence" value="ECO:0007669"/>
    <property type="project" value="InterPro"/>
</dbReference>
<proteinExistence type="inferred from homology"/>
<dbReference type="EC" id="2.7.7.7" evidence="7"/>
<dbReference type="Gene3D" id="3.30.420.10">
    <property type="entry name" value="Ribonuclease H-like superfamily/Ribonuclease H"/>
    <property type="match status" value="1"/>
</dbReference>
<dbReference type="OrthoDB" id="5807460at2"/>
<accession>A0Y8Q4</accession>
<evidence type="ECO:0000256" key="5">
    <source>
        <dbReference type="ARBA" id="ARBA00023125"/>
    </source>
</evidence>
<keyword evidence="3 7" id="KW-0548">Nucleotidyltransferase</keyword>
<dbReference type="PRINTS" id="PR00106">
    <property type="entry name" value="DNAPOLB"/>
</dbReference>
<dbReference type="InterPro" id="IPR043502">
    <property type="entry name" value="DNA/RNA_pol_sf"/>
</dbReference>
<dbReference type="CDD" id="cd05537">
    <property type="entry name" value="POLBc_Pol_II"/>
    <property type="match status" value="1"/>
</dbReference>
<dbReference type="InterPro" id="IPR017964">
    <property type="entry name" value="DNA-dir_DNA_pol_B_CS"/>
</dbReference>
<dbReference type="SUPFAM" id="SSF56672">
    <property type="entry name" value="DNA/RNA polymerases"/>
    <property type="match status" value="1"/>
</dbReference>
<dbReference type="SUPFAM" id="SSF53098">
    <property type="entry name" value="Ribonuclease H-like"/>
    <property type="match status" value="1"/>
</dbReference>
<dbReference type="GO" id="GO:0003677">
    <property type="term" value="F:DNA binding"/>
    <property type="evidence" value="ECO:0007669"/>
    <property type="project" value="UniProtKB-KW"/>
</dbReference>
<dbReference type="GO" id="GO:0045004">
    <property type="term" value="P:DNA replication proofreading"/>
    <property type="evidence" value="ECO:0007669"/>
    <property type="project" value="TreeGrafter"/>
</dbReference>
<dbReference type="InterPro" id="IPR036397">
    <property type="entry name" value="RNaseH_sf"/>
</dbReference>
<keyword evidence="5 7" id="KW-0238">DNA-binding</keyword>
<evidence type="ECO:0000256" key="7">
    <source>
        <dbReference type="RuleBase" id="RU000442"/>
    </source>
</evidence>
<comment type="similarity">
    <text evidence="1 7">Belongs to the DNA polymerase type-B family.</text>
</comment>
<dbReference type="GO" id="GO:0008296">
    <property type="term" value="F:3'-5'-DNA exonuclease activity"/>
    <property type="evidence" value="ECO:0007669"/>
    <property type="project" value="TreeGrafter"/>
</dbReference>
<dbReference type="PROSITE" id="PS00116">
    <property type="entry name" value="DNA_POLYMERASE_B"/>
    <property type="match status" value="1"/>
</dbReference>
<dbReference type="InterPro" id="IPR006134">
    <property type="entry name" value="DNA-dir_DNA_pol_B_multi_dom"/>
</dbReference>
<organism evidence="10 11">
    <name type="scientific">marine gamma proteobacterium HTCC2143</name>
    <dbReference type="NCBI Taxonomy" id="247633"/>
    <lineage>
        <taxon>Bacteria</taxon>
        <taxon>Pseudomonadati</taxon>
        <taxon>Pseudomonadota</taxon>
        <taxon>Gammaproteobacteria</taxon>
        <taxon>Cellvibrionales</taxon>
        <taxon>Spongiibacteraceae</taxon>
        <taxon>BD1-7 clade</taxon>
    </lineage>
</organism>
<dbReference type="AlphaFoldDB" id="A0Y8Q4"/>
<dbReference type="Gene3D" id="1.10.132.60">
    <property type="entry name" value="DNA polymerase family B, C-terminal domain"/>
    <property type="match status" value="1"/>
</dbReference>
<evidence type="ECO:0000256" key="6">
    <source>
        <dbReference type="ARBA" id="ARBA00049244"/>
    </source>
</evidence>
<protein>
    <recommendedName>
        <fullName evidence="7">DNA polymerase</fullName>
        <ecNumber evidence="7">2.7.7.7</ecNumber>
    </recommendedName>
</protein>
<keyword evidence="7" id="KW-0235">DNA replication</keyword>
<keyword evidence="2 7" id="KW-0808">Transferase</keyword>
<dbReference type="FunFam" id="3.90.1600.10:FF:000030">
    <property type="entry name" value="DNA polymerase II"/>
    <property type="match status" value="1"/>
</dbReference>
<evidence type="ECO:0000256" key="1">
    <source>
        <dbReference type="ARBA" id="ARBA00005755"/>
    </source>
</evidence>
<dbReference type="InterPro" id="IPR006172">
    <property type="entry name" value="DNA-dir_DNA_pol_B"/>
</dbReference>
<dbReference type="Gene3D" id="2.40.50.590">
    <property type="match status" value="2"/>
</dbReference>
<dbReference type="EMBL" id="AAVT01000001">
    <property type="protein sequence ID" value="EAW32508.1"/>
    <property type="molecule type" value="Genomic_DNA"/>
</dbReference>
<dbReference type="Gene3D" id="3.90.1600.10">
    <property type="entry name" value="Palm domain of DNA polymerase"/>
    <property type="match status" value="2"/>
</dbReference>
<evidence type="ECO:0000256" key="2">
    <source>
        <dbReference type="ARBA" id="ARBA00022679"/>
    </source>
</evidence>
<dbReference type="GO" id="GO:0003887">
    <property type="term" value="F:DNA-directed DNA polymerase activity"/>
    <property type="evidence" value="ECO:0007669"/>
    <property type="project" value="UniProtKB-KW"/>
</dbReference>
<dbReference type="NCBIfam" id="NF004421">
    <property type="entry name" value="PRK05762.1-2"/>
    <property type="match status" value="1"/>
</dbReference>
<keyword evidence="4 7" id="KW-0239">DNA-directed DNA polymerase</keyword>
<evidence type="ECO:0000256" key="3">
    <source>
        <dbReference type="ARBA" id="ARBA00022695"/>
    </source>
</evidence>
<evidence type="ECO:0000313" key="11">
    <source>
        <dbReference type="Proteomes" id="UP000004931"/>
    </source>
</evidence>
<evidence type="ECO:0000313" key="10">
    <source>
        <dbReference type="EMBL" id="EAW32508.1"/>
    </source>
</evidence>
<dbReference type="CDD" id="cd05784">
    <property type="entry name" value="DNA_polB_II_exo"/>
    <property type="match status" value="1"/>
</dbReference>
<evidence type="ECO:0000256" key="4">
    <source>
        <dbReference type="ARBA" id="ARBA00022932"/>
    </source>
</evidence>
<dbReference type="Pfam" id="PF03104">
    <property type="entry name" value="DNA_pol_B_exo1"/>
    <property type="match status" value="1"/>
</dbReference>